<evidence type="ECO:0000313" key="3">
    <source>
        <dbReference type="Proteomes" id="UP000076447"/>
    </source>
</evidence>
<feature type="compositionally biased region" description="Pro residues" evidence="1">
    <location>
        <begin position="232"/>
        <end position="241"/>
    </location>
</feature>
<sequence length="254" mass="27189">MSQTNPAPTLQDLVDRAVILSTEHQAHFAELGGESAWDADLQAGTLTFHSEIPLVCGAHFLGTAAPGTQSWLWGWHNVNNFPEGVVAAAEHVHQRGVSGGIFELSTAEILLTDAVPYRLALAAKAVTGHFTHFAAPTGGGTCAWFLLTHPRFELPPASVPRVLRVIPEGIGSTTVADHRRAVRAYAVLRGLDIRWLDEQTAVVGASDGEVTVAFDGHGRLTNLSATLTAAPEPEPAPAPPPERPERRGWFGRKK</sequence>
<comment type="caution">
    <text evidence="2">The sequence shown here is derived from an EMBL/GenBank/DDBJ whole genome shotgun (WGS) entry which is preliminary data.</text>
</comment>
<feature type="region of interest" description="Disordered" evidence="1">
    <location>
        <begin position="229"/>
        <end position="254"/>
    </location>
</feature>
<dbReference type="EMBL" id="LRIE01000053">
    <property type="protein sequence ID" value="KZM36378.1"/>
    <property type="molecule type" value="Genomic_DNA"/>
</dbReference>
<dbReference type="PATRIC" id="fig|43678.3.peg.974"/>
<dbReference type="RefSeq" id="WP_068707389.1">
    <property type="nucleotide sequence ID" value="NZ_JBEPRG010000017.1"/>
</dbReference>
<dbReference type="STRING" id="43678.OJAG_09310"/>
<proteinExistence type="predicted"/>
<dbReference type="Pfam" id="PF21813">
    <property type="entry name" value="DUF6882"/>
    <property type="match status" value="1"/>
</dbReference>
<evidence type="ECO:0000313" key="2">
    <source>
        <dbReference type="EMBL" id="KZM36378.1"/>
    </source>
</evidence>
<dbReference type="AlphaFoldDB" id="A0A161YJ84"/>
<protein>
    <submittedName>
        <fullName evidence="2">Uncharacterized protein</fullName>
    </submittedName>
</protein>
<dbReference type="Proteomes" id="UP000076447">
    <property type="component" value="Unassembled WGS sequence"/>
</dbReference>
<dbReference type="InterPro" id="IPR049249">
    <property type="entry name" value="DUF6882"/>
</dbReference>
<dbReference type="OrthoDB" id="7859927at2"/>
<accession>A0A161YJ84</accession>
<gene>
    <name evidence="2" type="ORF">OJAG_09310</name>
</gene>
<reference evidence="2 3" key="1">
    <citation type="submission" date="2016-01" db="EMBL/GenBank/DDBJ databases">
        <title>Genome sequence of Oerskovia enterophila VJag, an agar and cellulose degrading bacterium.</title>
        <authorList>
            <person name="Poehlein A."/>
            <person name="Jag V."/>
            <person name="Bengelsdorf F."/>
            <person name="Duerre P."/>
            <person name="Daniel R."/>
        </authorList>
    </citation>
    <scope>NUCLEOTIDE SEQUENCE [LARGE SCALE GENOMIC DNA]</scope>
    <source>
        <strain evidence="2 3">VJag</strain>
    </source>
</reference>
<organism evidence="2 3">
    <name type="scientific">Oerskovia enterophila</name>
    <dbReference type="NCBI Taxonomy" id="43678"/>
    <lineage>
        <taxon>Bacteria</taxon>
        <taxon>Bacillati</taxon>
        <taxon>Actinomycetota</taxon>
        <taxon>Actinomycetes</taxon>
        <taxon>Micrococcales</taxon>
        <taxon>Cellulomonadaceae</taxon>
        <taxon>Oerskovia</taxon>
    </lineage>
</organism>
<evidence type="ECO:0000256" key="1">
    <source>
        <dbReference type="SAM" id="MobiDB-lite"/>
    </source>
</evidence>
<name>A0A161YJ84_9CELL</name>